<evidence type="ECO:0000256" key="9">
    <source>
        <dbReference type="ARBA" id="ARBA00023212"/>
    </source>
</evidence>
<dbReference type="SMART" id="SM00320">
    <property type="entry name" value="WD40"/>
    <property type="match status" value="7"/>
</dbReference>
<keyword evidence="7 11" id="KW-0498">Mitosis</keyword>
<keyword evidence="6" id="KW-0677">Repeat</keyword>
<name>A0A9W4K365_9EURO</name>
<dbReference type="GO" id="GO:0005875">
    <property type="term" value="C:microtubule associated complex"/>
    <property type="evidence" value="ECO:0007669"/>
    <property type="project" value="UniProtKB-UniRule"/>
</dbReference>
<keyword evidence="10 11" id="KW-0131">Cell cycle</keyword>
<evidence type="ECO:0000256" key="10">
    <source>
        <dbReference type="ARBA" id="ARBA00023306"/>
    </source>
</evidence>
<evidence type="ECO:0000256" key="3">
    <source>
        <dbReference type="ARBA" id="ARBA00022574"/>
    </source>
</evidence>
<dbReference type="SUPFAM" id="SSF50978">
    <property type="entry name" value="WD40 repeat-like"/>
    <property type="match status" value="1"/>
</dbReference>
<feature type="repeat" description="WD" evidence="12">
    <location>
        <begin position="193"/>
        <end position="233"/>
    </location>
</feature>
<comment type="caution">
    <text evidence="15">The sequence shown here is derived from an EMBL/GenBank/DDBJ whole genome shotgun (WGS) entry which is preliminary data.</text>
</comment>
<dbReference type="GO" id="GO:0005737">
    <property type="term" value="C:cytoplasm"/>
    <property type="evidence" value="ECO:0007669"/>
    <property type="project" value="UniProtKB-UniRule"/>
</dbReference>
<keyword evidence="1 11" id="KW-0813">Transport</keyword>
<comment type="subunit">
    <text evidence="11">Self-associates. Interacts with nudE and dynein.</text>
</comment>
<evidence type="ECO:0000256" key="1">
    <source>
        <dbReference type="ARBA" id="ARBA00022448"/>
    </source>
</evidence>
<protein>
    <recommendedName>
        <fullName evidence="11">Nuclear distribution protein nudF</fullName>
    </recommendedName>
    <alternativeName>
        <fullName evidence="11">Lissencephaly-1 homolog</fullName>
        <shortName evidence="11">LIS-1</shortName>
    </alternativeName>
</protein>
<dbReference type="PROSITE" id="PS00678">
    <property type="entry name" value="WD_REPEATS_1"/>
    <property type="match status" value="1"/>
</dbReference>
<dbReference type="HAMAP" id="MF_03141">
    <property type="entry name" value="lis1"/>
    <property type="match status" value="1"/>
</dbReference>
<dbReference type="InterPro" id="IPR020472">
    <property type="entry name" value="WD40_PAC1"/>
</dbReference>
<comment type="function">
    <text evidence="11">Positively regulates the activity of the minus-end directed microtubule motor protein dynein. May enhance dynein-mediated microtubule sliding by targeting dynein to the microtubule plus end. Required for nuclear migration during vegetative growth as well as development. Required for retrograde early endosome (EE) transport from the hyphal tip. Required for localization of dynein to the mitotic spindle poles. Recruits additional proteins to the dynein complex at SPBs.</text>
</comment>
<feature type="repeat" description="WD" evidence="12">
    <location>
        <begin position="106"/>
        <end position="147"/>
    </location>
</feature>
<dbReference type="InterPro" id="IPR036322">
    <property type="entry name" value="WD40_repeat_dom_sf"/>
</dbReference>
<dbReference type="SUPFAM" id="SSF109925">
    <property type="entry name" value="Lissencephaly-1 protein (Lis-1, PAF-AH alpha) N-terminal domain"/>
    <property type="match status" value="1"/>
</dbReference>
<dbReference type="GO" id="GO:0005874">
    <property type="term" value="C:microtubule"/>
    <property type="evidence" value="ECO:0007669"/>
    <property type="project" value="UniProtKB-KW"/>
</dbReference>
<reference evidence="15" key="1">
    <citation type="submission" date="2021-07" db="EMBL/GenBank/DDBJ databases">
        <authorList>
            <person name="Branca A.L. A."/>
        </authorList>
    </citation>
    <scope>NUCLEOTIDE SEQUENCE</scope>
</reference>
<dbReference type="GO" id="GO:0000922">
    <property type="term" value="C:spindle pole"/>
    <property type="evidence" value="ECO:0007669"/>
    <property type="project" value="UniProtKB-SubCell"/>
</dbReference>
<dbReference type="EMBL" id="CAJVPD010000301">
    <property type="protein sequence ID" value="CAG8428502.1"/>
    <property type="molecule type" value="Genomic_DNA"/>
</dbReference>
<feature type="repeat" description="WD" evidence="12">
    <location>
        <begin position="332"/>
        <end position="373"/>
    </location>
</feature>
<proteinExistence type="inferred from homology"/>
<dbReference type="InterPro" id="IPR017252">
    <property type="entry name" value="Dynein_regulator_LIS1"/>
</dbReference>
<evidence type="ECO:0000256" key="7">
    <source>
        <dbReference type="ARBA" id="ARBA00022776"/>
    </source>
</evidence>
<dbReference type="GO" id="GO:0070840">
    <property type="term" value="F:dynein complex binding"/>
    <property type="evidence" value="ECO:0007669"/>
    <property type="project" value="UniProtKB-UniRule"/>
</dbReference>
<keyword evidence="9 11" id="KW-0206">Cytoskeleton</keyword>
<dbReference type="PANTHER" id="PTHR19848:SF8">
    <property type="entry name" value="F-BOX AND WD REPEAT DOMAIN CONTAINING 7"/>
    <property type="match status" value="1"/>
</dbReference>
<evidence type="ECO:0000256" key="2">
    <source>
        <dbReference type="ARBA" id="ARBA00022490"/>
    </source>
</evidence>
<dbReference type="AlphaFoldDB" id="A0A9W4K365"/>
<keyword evidence="3 12" id="KW-0853">WD repeat</keyword>
<evidence type="ECO:0000256" key="13">
    <source>
        <dbReference type="SAM" id="MobiDB-lite"/>
    </source>
</evidence>
<keyword evidence="8 11" id="KW-0175">Coiled coil</keyword>
<dbReference type="OrthoDB" id="3034343at2759"/>
<evidence type="ECO:0000256" key="4">
    <source>
        <dbReference type="ARBA" id="ARBA00022618"/>
    </source>
</evidence>
<dbReference type="CDD" id="cd00200">
    <property type="entry name" value="WD40"/>
    <property type="match status" value="1"/>
</dbReference>
<comment type="similarity">
    <text evidence="11">Belongs to the WD repeat LIS1/nudF family.</text>
</comment>
<dbReference type="GO" id="GO:0000132">
    <property type="term" value="P:establishment of mitotic spindle orientation"/>
    <property type="evidence" value="ECO:0007669"/>
    <property type="project" value="UniProtKB-UniRule"/>
</dbReference>
<evidence type="ECO:0000259" key="14">
    <source>
        <dbReference type="Pfam" id="PF24951"/>
    </source>
</evidence>
<dbReference type="InterPro" id="IPR015943">
    <property type="entry name" value="WD40/YVTN_repeat-like_dom_sf"/>
</dbReference>
<dbReference type="PROSITE" id="PS50082">
    <property type="entry name" value="WD_REPEATS_2"/>
    <property type="match status" value="4"/>
</dbReference>
<dbReference type="PRINTS" id="PR00320">
    <property type="entry name" value="GPROTEINBRPT"/>
</dbReference>
<dbReference type="Gene3D" id="1.20.960.30">
    <property type="match status" value="1"/>
</dbReference>
<sequence length="414" mass="46225">MRPALTSRQAGELHKSIIAYLSSINVKSTEFLQDELSLSFENFDEITRTKYQGVLERKWTSVMRLQKRIFELESKVADLETKLQSTALPHEDPANWLPDSEPRHKLQSHQKQVTSVAFHPTHSSLASGSEDCTVKIWDWEHGQLQQTLKGHRLPVMGVDYGGPHEHTRLASCSNDLTIKIWDPSNKYVNVRTLCGHDHSVSAVRFLPSGKLVSASRDGSIRIWDVVTGYCLKTIDSGDWIRDISVSLDGFVVSAGNDRMAQMWDVSSGNITAQMIGHAGPVECCAVAPRTSHAYMAKLGSTKLSGRDVFVATGSRDKNIKLWNERGRLIKTLEGHDTWVTGLGFHPQGKFLISVGDDRTIRCWDLSNEGRLVKTMVGSSRFLTFVRWGPSIRSARGTSHVIAVGSIDTSIRIWM</sequence>
<dbReference type="Pfam" id="PF00400">
    <property type="entry name" value="WD40"/>
    <property type="match status" value="5"/>
</dbReference>
<evidence type="ECO:0000256" key="5">
    <source>
        <dbReference type="ARBA" id="ARBA00022701"/>
    </source>
</evidence>
<evidence type="ECO:0000256" key="6">
    <source>
        <dbReference type="ARBA" id="ARBA00022737"/>
    </source>
</evidence>
<dbReference type="InterPro" id="IPR001680">
    <property type="entry name" value="WD40_rpt"/>
</dbReference>
<feature type="domain" description="PAC1-like LisH-like dimerisation" evidence="14">
    <location>
        <begin position="7"/>
        <end position="39"/>
    </location>
</feature>
<feature type="region of interest" description="Disordered" evidence="13">
    <location>
        <begin position="89"/>
        <end position="111"/>
    </location>
</feature>
<dbReference type="Gene3D" id="2.130.10.10">
    <property type="entry name" value="YVTN repeat-like/Quinoprotein amine dehydrogenase"/>
    <property type="match status" value="1"/>
</dbReference>
<dbReference type="InterPro" id="IPR037190">
    <property type="entry name" value="LIS1_N"/>
</dbReference>
<keyword evidence="4 11" id="KW-0132">Cell division</keyword>
<dbReference type="Pfam" id="PF24951">
    <property type="entry name" value="LisH_PAC1"/>
    <property type="match status" value="1"/>
</dbReference>
<gene>
    <name evidence="11" type="primary">nudF</name>
    <name evidence="11" type="synonym">lis1</name>
    <name evidence="15" type="ORF">PSALAMII_LOCUS10618</name>
</gene>
<dbReference type="PROSITE" id="PS50294">
    <property type="entry name" value="WD_REPEATS_REGION"/>
    <property type="match status" value="3"/>
</dbReference>
<dbReference type="Proteomes" id="UP001152592">
    <property type="component" value="Unassembled WGS sequence"/>
</dbReference>
<dbReference type="GO" id="GO:0051301">
    <property type="term" value="P:cell division"/>
    <property type="evidence" value="ECO:0007669"/>
    <property type="project" value="UniProtKB-KW"/>
</dbReference>
<feature type="repeat" description="WD" evidence="12">
    <location>
        <begin position="148"/>
        <end position="182"/>
    </location>
</feature>
<organism evidence="15 16">
    <name type="scientific">Penicillium salamii</name>
    <dbReference type="NCBI Taxonomy" id="1612424"/>
    <lineage>
        <taxon>Eukaryota</taxon>
        <taxon>Fungi</taxon>
        <taxon>Dikarya</taxon>
        <taxon>Ascomycota</taxon>
        <taxon>Pezizomycotina</taxon>
        <taxon>Eurotiomycetes</taxon>
        <taxon>Eurotiomycetidae</taxon>
        <taxon>Eurotiales</taxon>
        <taxon>Aspergillaceae</taxon>
        <taxon>Penicillium</taxon>
    </lineage>
</organism>
<evidence type="ECO:0000313" key="16">
    <source>
        <dbReference type="Proteomes" id="UP001152592"/>
    </source>
</evidence>
<accession>A0A9W4K365</accession>
<evidence type="ECO:0000313" key="15">
    <source>
        <dbReference type="EMBL" id="CAG8428502.1"/>
    </source>
</evidence>
<keyword evidence="2 11" id="KW-0963">Cytoplasm</keyword>
<dbReference type="InterPro" id="IPR019775">
    <property type="entry name" value="WD40_repeat_CS"/>
</dbReference>
<evidence type="ECO:0000256" key="12">
    <source>
        <dbReference type="PROSITE-ProRule" id="PRU00221"/>
    </source>
</evidence>
<keyword evidence="5 11" id="KW-0493">Microtubule</keyword>
<dbReference type="InterPro" id="IPR056795">
    <property type="entry name" value="PAC1-like_LisH-like_dom"/>
</dbReference>
<dbReference type="PANTHER" id="PTHR19848">
    <property type="entry name" value="WD40 REPEAT PROTEIN"/>
    <property type="match status" value="1"/>
</dbReference>
<comment type="subcellular location">
    <subcellularLocation>
        <location evidence="11">Cytoplasm</location>
        <location evidence="11">Cytoskeleton</location>
    </subcellularLocation>
    <subcellularLocation>
        <location evidence="11">Cytoplasm</location>
        <location evidence="11">Cytoskeleton</location>
        <location evidence="11">Spindle pole</location>
    </subcellularLocation>
    <text evidence="11">Localizes to the plus ends of microtubules at the hyphal tip and the mitotic spindle poles.</text>
</comment>
<evidence type="ECO:0000256" key="11">
    <source>
        <dbReference type="HAMAP-Rule" id="MF_03141"/>
    </source>
</evidence>
<dbReference type="GO" id="GO:0051012">
    <property type="term" value="P:microtubule sliding"/>
    <property type="evidence" value="ECO:0007669"/>
    <property type="project" value="UniProtKB-UniRule"/>
</dbReference>
<evidence type="ECO:0000256" key="8">
    <source>
        <dbReference type="ARBA" id="ARBA00023054"/>
    </source>
</evidence>
<dbReference type="PIRSF" id="PIRSF037647">
    <property type="entry name" value="Dynein_regulator_Lis1"/>
    <property type="match status" value="1"/>
</dbReference>